<evidence type="ECO:0000256" key="10">
    <source>
        <dbReference type="ARBA" id="ARBA00044770"/>
    </source>
</evidence>
<comment type="similarity">
    <text evidence="2">In the C-terminal section; belongs to the transpeptidase family.</text>
</comment>
<evidence type="ECO:0000256" key="6">
    <source>
        <dbReference type="ARBA" id="ARBA00022676"/>
    </source>
</evidence>
<keyword evidence="13" id="KW-1133">Transmembrane helix</keyword>
<comment type="catalytic activity">
    <reaction evidence="11">
        <text>[GlcNAc-(1-&gt;4)-Mur2Ac(oyl-L-Ala-gamma-D-Glu-L-Lys-D-Ala-D-Ala)](n)-di-trans,octa-cis-undecaprenyl diphosphate + beta-D-GlcNAc-(1-&gt;4)-Mur2Ac(oyl-L-Ala-gamma-D-Glu-L-Lys-D-Ala-D-Ala)-di-trans,octa-cis-undecaprenyl diphosphate = [GlcNAc-(1-&gt;4)-Mur2Ac(oyl-L-Ala-gamma-D-Glu-L-Lys-D-Ala-D-Ala)](n+1)-di-trans,octa-cis-undecaprenyl diphosphate + di-trans,octa-cis-undecaprenyl diphosphate + H(+)</text>
        <dbReference type="Rhea" id="RHEA:23708"/>
        <dbReference type="Rhea" id="RHEA-COMP:9602"/>
        <dbReference type="Rhea" id="RHEA-COMP:9603"/>
        <dbReference type="ChEBI" id="CHEBI:15378"/>
        <dbReference type="ChEBI" id="CHEBI:58405"/>
        <dbReference type="ChEBI" id="CHEBI:60033"/>
        <dbReference type="ChEBI" id="CHEBI:78435"/>
        <dbReference type="EC" id="2.4.99.28"/>
    </reaction>
</comment>
<dbReference type="Proteomes" id="UP000186336">
    <property type="component" value="Chromosome"/>
</dbReference>
<dbReference type="UniPathway" id="UPA00219"/>
<dbReference type="InterPro" id="IPR023346">
    <property type="entry name" value="Lysozyme-like_dom_sf"/>
</dbReference>
<evidence type="ECO:0000256" key="11">
    <source>
        <dbReference type="ARBA" id="ARBA00049902"/>
    </source>
</evidence>
<dbReference type="Pfam" id="PF00905">
    <property type="entry name" value="Transpeptidase"/>
    <property type="match status" value="1"/>
</dbReference>
<dbReference type="Pfam" id="PF00912">
    <property type="entry name" value="Transgly"/>
    <property type="match status" value="1"/>
</dbReference>
<dbReference type="InterPro" id="IPR001460">
    <property type="entry name" value="PCN-bd_Tpept"/>
</dbReference>
<dbReference type="EC" id="2.4.99.28" evidence="10"/>
<keyword evidence="8" id="KW-0378">Hydrolase</keyword>
<evidence type="ECO:0000259" key="14">
    <source>
        <dbReference type="Pfam" id="PF00905"/>
    </source>
</evidence>
<gene>
    <name evidence="16" type="ORF">BWR18_14920</name>
</gene>
<dbReference type="GO" id="GO:0030288">
    <property type="term" value="C:outer membrane-bounded periplasmic space"/>
    <property type="evidence" value="ECO:0007669"/>
    <property type="project" value="TreeGrafter"/>
</dbReference>
<dbReference type="InterPro" id="IPR012338">
    <property type="entry name" value="Beta-lactam/transpept-like"/>
</dbReference>
<comment type="pathway">
    <text evidence="1">Cell wall biogenesis; peptidoglycan biosynthesis.</text>
</comment>
<keyword evidence="7 16" id="KW-0808">Transferase</keyword>
<protein>
    <recommendedName>
        <fullName evidence="10">peptidoglycan glycosyltransferase</fullName>
        <ecNumber evidence="10">2.4.99.28</ecNumber>
    </recommendedName>
</protein>
<keyword evidence="13" id="KW-0472">Membrane</keyword>
<organism evidence="16 17">
    <name type="scientific">Tateyamaria omphalii</name>
    <dbReference type="NCBI Taxonomy" id="299262"/>
    <lineage>
        <taxon>Bacteria</taxon>
        <taxon>Pseudomonadati</taxon>
        <taxon>Pseudomonadota</taxon>
        <taxon>Alphaproteobacteria</taxon>
        <taxon>Rhodobacterales</taxon>
        <taxon>Roseobacteraceae</taxon>
        <taxon>Tateyamaria</taxon>
    </lineage>
</organism>
<feature type="transmembrane region" description="Helical" evidence="13">
    <location>
        <begin position="57"/>
        <end position="81"/>
    </location>
</feature>
<dbReference type="Gene3D" id="1.10.3810.10">
    <property type="entry name" value="Biosynthetic peptidoglycan transglycosylase-like"/>
    <property type="match status" value="1"/>
</dbReference>
<keyword evidence="5" id="KW-0645">Protease</keyword>
<keyword evidence="4" id="KW-0121">Carboxypeptidase</keyword>
<dbReference type="GO" id="GO:0006508">
    <property type="term" value="P:proteolysis"/>
    <property type="evidence" value="ECO:0007669"/>
    <property type="project" value="UniProtKB-KW"/>
</dbReference>
<keyword evidence="17" id="KW-1185">Reference proteome</keyword>
<feature type="region of interest" description="Disordered" evidence="12">
    <location>
        <begin position="1"/>
        <end position="40"/>
    </location>
</feature>
<dbReference type="InterPro" id="IPR050396">
    <property type="entry name" value="Glycosyltr_51/Transpeptidase"/>
</dbReference>
<name>A0A1P8MXL9_9RHOB</name>
<evidence type="ECO:0000256" key="1">
    <source>
        <dbReference type="ARBA" id="ARBA00004752"/>
    </source>
</evidence>
<evidence type="ECO:0000256" key="13">
    <source>
        <dbReference type="SAM" id="Phobius"/>
    </source>
</evidence>
<feature type="region of interest" description="Disordered" evidence="12">
    <location>
        <begin position="668"/>
        <end position="727"/>
    </location>
</feature>
<dbReference type="InterPro" id="IPR036950">
    <property type="entry name" value="PBP_transglycosylase"/>
</dbReference>
<feature type="domain" description="Glycosyl transferase family 51" evidence="15">
    <location>
        <begin position="119"/>
        <end position="301"/>
    </location>
</feature>
<comment type="similarity">
    <text evidence="3">In the N-terminal section; belongs to the glycosyltransferase 51 family.</text>
</comment>
<keyword evidence="9" id="KW-0511">Multifunctional enzyme</keyword>
<dbReference type="NCBIfam" id="TIGR02074">
    <property type="entry name" value="PBP_1a_fam"/>
    <property type="match status" value="1"/>
</dbReference>
<evidence type="ECO:0000256" key="8">
    <source>
        <dbReference type="ARBA" id="ARBA00022801"/>
    </source>
</evidence>
<reference evidence="16 17" key="1">
    <citation type="submission" date="2017-01" db="EMBL/GenBank/DDBJ databases">
        <title>Complete genome of Tateyamaria omphalii DOK1-4 isolated from seawater in Dokdo.</title>
        <authorList>
            <person name="Kim J.H."/>
            <person name="Chi W.-J."/>
        </authorList>
    </citation>
    <scope>NUCLEOTIDE SEQUENCE [LARGE SCALE GENOMIC DNA]</scope>
    <source>
        <strain evidence="16 17">DOK1-4</strain>
    </source>
</reference>
<feature type="domain" description="Penicillin-binding protein transpeptidase" evidence="14">
    <location>
        <begin position="389"/>
        <end position="627"/>
    </location>
</feature>
<proteinExistence type="inferred from homology"/>
<dbReference type="KEGG" id="tom:BWR18_14920"/>
<evidence type="ECO:0000256" key="2">
    <source>
        <dbReference type="ARBA" id="ARBA00007090"/>
    </source>
</evidence>
<evidence type="ECO:0000259" key="15">
    <source>
        <dbReference type="Pfam" id="PF00912"/>
    </source>
</evidence>
<dbReference type="EMBL" id="CP019312">
    <property type="protein sequence ID" value="APX12835.1"/>
    <property type="molecule type" value="Genomic_DNA"/>
</dbReference>
<evidence type="ECO:0000256" key="3">
    <source>
        <dbReference type="ARBA" id="ARBA00007739"/>
    </source>
</evidence>
<evidence type="ECO:0000256" key="4">
    <source>
        <dbReference type="ARBA" id="ARBA00022645"/>
    </source>
</evidence>
<keyword evidence="6" id="KW-0328">Glycosyltransferase</keyword>
<sequence length="727" mass="78579">MRDSRKGKRPLVADRRYPKKKTAKPAARKAPAKRRKPPARKPSRNIFVRLFKWVLRLVWWITWRVGLTVTAAVALAVGYFWTTLPDVNELLDGRARGSVTLLDREGNRFAWRGDQFGGVVMASTVAPGLKNAVIATEDKRFYRHFGVSPRGVASAVRINLREGRGPLQGHGGSTITQQTAKLLCLGVVYDPAEWKSEAAYVSDCRRGSIQRKAKEAIYAMAMEVKYSKEEILSIYLNRAYMGAGAYGAEAAAQRFFGKSAATLTPSEGAMIAGLLTAPSRLAPTSNLERSRDRAATVLRLMGEQGYLTQAEVAQWQQNPASLSPAARRKAGGYFADWVMSTGPEFFTRNTTEDVIIRTTLDQRLQRAAEEALKQVFETKVREGSKAQAAIVVMSADGAVRAMVGGRETRVAGVFNRAIQAQRQTGSAFKPFVYAAALELGYSPLDTVIDEPMTLNIPGSGAWSPRNYTNTYSGQVTLIQALAQSLNIPAVKVSESVGRELVRRIATDFGINNEMAQGPALALGASESTLLDMTGAYAGILNGGSSVTPYGLIDLRLQGDDAPLMGTGGGIGERVVQDQAAAQLIWMMEKVVSEGTGARAQFGGREIAGKTGTTQAARDAWFVGFTADYVAGVWMGYDDNTPLTGVTGGGLPAEIWRETMVRVHEGVPAKPLPMQAPVGATRPDPAPQTPRDDVPRTTEGLIEMLIRDVLGGGGEPTRPNDRIPGESR</sequence>
<dbReference type="GO" id="GO:0008955">
    <property type="term" value="F:peptidoglycan glycosyltransferase activity"/>
    <property type="evidence" value="ECO:0007669"/>
    <property type="project" value="UniProtKB-EC"/>
</dbReference>
<evidence type="ECO:0000256" key="5">
    <source>
        <dbReference type="ARBA" id="ARBA00022670"/>
    </source>
</evidence>
<dbReference type="OrthoDB" id="9766909at2"/>
<dbReference type="PANTHER" id="PTHR32282:SF33">
    <property type="entry name" value="PEPTIDOGLYCAN GLYCOSYLTRANSFERASE"/>
    <property type="match status" value="1"/>
</dbReference>
<evidence type="ECO:0000313" key="16">
    <source>
        <dbReference type="EMBL" id="APX12835.1"/>
    </source>
</evidence>
<evidence type="ECO:0000313" key="17">
    <source>
        <dbReference type="Proteomes" id="UP000186336"/>
    </source>
</evidence>
<dbReference type="GO" id="GO:0009252">
    <property type="term" value="P:peptidoglycan biosynthetic process"/>
    <property type="evidence" value="ECO:0007669"/>
    <property type="project" value="UniProtKB-UniPathway"/>
</dbReference>
<keyword evidence="13" id="KW-0812">Transmembrane</keyword>
<dbReference type="AlphaFoldDB" id="A0A1P8MXL9"/>
<evidence type="ECO:0000256" key="7">
    <source>
        <dbReference type="ARBA" id="ARBA00022679"/>
    </source>
</evidence>
<dbReference type="SUPFAM" id="SSF53955">
    <property type="entry name" value="Lysozyme-like"/>
    <property type="match status" value="1"/>
</dbReference>
<dbReference type="RefSeq" id="WP_076629258.1">
    <property type="nucleotide sequence ID" value="NZ_CP019312.1"/>
</dbReference>
<dbReference type="GO" id="GO:0004180">
    <property type="term" value="F:carboxypeptidase activity"/>
    <property type="evidence" value="ECO:0007669"/>
    <property type="project" value="UniProtKB-KW"/>
</dbReference>
<dbReference type="SUPFAM" id="SSF56601">
    <property type="entry name" value="beta-lactamase/transpeptidase-like"/>
    <property type="match status" value="1"/>
</dbReference>
<accession>A0A1P8MXL9</accession>
<evidence type="ECO:0000256" key="12">
    <source>
        <dbReference type="SAM" id="MobiDB-lite"/>
    </source>
</evidence>
<evidence type="ECO:0000256" key="9">
    <source>
        <dbReference type="ARBA" id="ARBA00023268"/>
    </source>
</evidence>
<dbReference type="PANTHER" id="PTHR32282">
    <property type="entry name" value="BINDING PROTEIN TRANSPEPTIDASE, PUTATIVE-RELATED"/>
    <property type="match status" value="1"/>
</dbReference>
<dbReference type="Gene3D" id="3.40.710.10">
    <property type="entry name" value="DD-peptidase/beta-lactamase superfamily"/>
    <property type="match status" value="1"/>
</dbReference>
<feature type="compositionally biased region" description="Basic residues" evidence="12">
    <location>
        <begin position="17"/>
        <end position="40"/>
    </location>
</feature>
<dbReference type="GO" id="GO:0008658">
    <property type="term" value="F:penicillin binding"/>
    <property type="evidence" value="ECO:0007669"/>
    <property type="project" value="InterPro"/>
</dbReference>
<feature type="compositionally biased region" description="Basic and acidic residues" evidence="12">
    <location>
        <begin position="717"/>
        <end position="727"/>
    </location>
</feature>
<dbReference type="STRING" id="299262.BWR18_14920"/>
<dbReference type="InterPro" id="IPR001264">
    <property type="entry name" value="Glyco_trans_51"/>
</dbReference>